<evidence type="ECO:0000256" key="6">
    <source>
        <dbReference type="ARBA" id="ARBA00023161"/>
    </source>
</evidence>
<evidence type="ECO:0000256" key="3">
    <source>
        <dbReference type="ARBA" id="ARBA00022801"/>
    </source>
</evidence>
<keyword evidence="12" id="KW-1185">Reference proteome</keyword>
<dbReference type="CDD" id="cd04089">
    <property type="entry name" value="eRF3_II"/>
    <property type="match status" value="1"/>
</dbReference>
<feature type="coiled-coil region" evidence="8">
    <location>
        <begin position="112"/>
        <end position="146"/>
    </location>
</feature>
<dbReference type="Pfam" id="PF22594">
    <property type="entry name" value="GTP-eEF1A_C"/>
    <property type="match status" value="1"/>
</dbReference>
<dbReference type="GO" id="GO:0000184">
    <property type="term" value="P:nuclear-transcribed mRNA catabolic process, nonsense-mediated decay"/>
    <property type="evidence" value="ECO:0007669"/>
    <property type="project" value="UniProtKB-KW"/>
</dbReference>
<dbReference type="Gene3D" id="3.40.50.300">
    <property type="entry name" value="P-loop containing nucleotide triphosphate hydrolases"/>
    <property type="match status" value="1"/>
</dbReference>
<feature type="compositionally biased region" description="Polar residues" evidence="9">
    <location>
        <begin position="50"/>
        <end position="73"/>
    </location>
</feature>
<dbReference type="Pfam" id="PF03144">
    <property type="entry name" value="GTP_EFTU_D2"/>
    <property type="match status" value="1"/>
</dbReference>
<dbReference type="InterPro" id="IPR009001">
    <property type="entry name" value="Transl_elong_EF1A/Init_IF2_C"/>
</dbReference>
<dbReference type="GO" id="GO:0003747">
    <property type="term" value="F:translation release factor activity"/>
    <property type="evidence" value="ECO:0007669"/>
    <property type="project" value="UniProtKB-ARBA"/>
</dbReference>
<keyword evidence="2" id="KW-0547">Nucleotide-binding</keyword>
<dbReference type="SUPFAM" id="SSF52540">
    <property type="entry name" value="P-loop containing nucleoside triphosphate hydrolases"/>
    <property type="match status" value="1"/>
</dbReference>
<evidence type="ECO:0000256" key="9">
    <source>
        <dbReference type="SAM" id="MobiDB-lite"/>
    </source>
</evidence>
<dbReference type="PANTHER" id="PTHR23115">
    <property type="entry name" value="TRANSLATION FACTOR"/>
    <property type="match status" value="1"/>
</dbReference>
<dbReference type="InterPro" id="IPR004161">
    <property type="entry name" value="EFTu-like_2"/>
</dbReference>
<feature type="region of interest" description="Disordered" evidence="9">
    <location>
        <begin position="1"/>
        <end position="105"/>
    </location>
</feature>
<dbReference type="FunFam" id="3.40.50.300:FF:000270">
    <property type="entry name" value="Eukaryotic peptide chain release factor GTP-binding subunit ERF3A"/>
    <property type="match status" value="1"/>
</dbReference>
<dbReference type="GO" id="GO:0005829">
    <property type="term" value="C:cytosol"/>
    <property type="evidence" value="ECO:0007669"/>
    <property type="project" value="UniProtKB-ARBA"/>
</dbReference>
<dbReference type="InterPro" id="IPR009000">
    <property type="entry name" value="Transl_B-barrel_sf"/>
</dbReference>
<dbReference type="FunFam" id="2.40.30.10:FF:000024">
    <property type="entry name" value="Eukaryotic peptide chain release factor GTP-binding subunit ERF3A"/>
    <property type="match status" value="1"/>
</dbReference>
<gene>
    <name evidence="11" type="primary">GSPT2</name>
    <name evidence="11" type="ORF">BLAG_LOCUS24897</name>
</gene>
<dbReference type="OrthoDB" id="342024at2759"/>
<dbReference type="InterPro" id="IPR031157">
    <property type="entry name" value="G_TR_CS"/>
</dbReference>
<feature type="domain" description="Tr-type G" evidence="10">
    <location>
        <begin position="158"/>
        <end position="383"/>
    </location>
</feature>
<dbReference type="InterPro" id="IPR054696">
    <property type="entry name" value="GTP-eEF1A_C"/>
</dbReference>
<comment type="catalytic activity">
    <reaction evidence="7">
        <text>GTP + H2O = GDP + phosphate + H(+)</text>
        <dbReference type="Rhea" id="RHEA:19669"/>
        <dbReference type="ChEBI" id="CHEBI:15377"/>
        <dbReference type="ChEBI" id="CHEBI:15378"/>
        <dbReference type="ChEBI" id="CHEBI:37565"/>
        <dbReference type="ChEBI" id="CHEBI:43474"/>
        <dbReference type="ChEBI" id="CHEBI:58189"/>
    </reaction>
    <physiologicalReaction direction="left-to-right" evidence="7">
        <dbReference type="Rhea" id="RHEA:19670"/>
    </physiologicalReaction>
</comment>
<keyword evidence="8" id="KW-0175">Coiled coil</keyword>
<evidence type="ECO:0000256" key="1">
    <source>
        <dbReference type="ARBA" id="ARBA00007249"/>
    </source>
</evidence>
<reference evidence="11" key="1">
    <citation type="submission" date="2022-01" db="EMBL/GenBank/DDBJ databases">
        <authorList>
            <person name="Braso-Vives M."/>
        </authorList>
    </citation>
    <scope>NUCLEOTIDE SEQUENCE</scope>
</reference>
<comment type="similarity">
    <text evidence="1">Belongs to the TRAFAC class translation factor GTPase superfamily. Classic translation factor GTPase family. EF-Tu/EF-1A subfamily.</text>
</comment>
<dbReference type="PROSITE" id="PS51722">
    <property type="entry name" value="G_TR_2"/>
    <property type="match status" value="1"/>
</dbReference>
<dbReference type="CDD" id="cd03704">
    <property type="entry name" value="eRF3_C_III"/>
    <property type="match status" value="1"/>
</dbReference>
<dbReference type="Proteomes" id="UP000838412">
    <property type="component" value="Chromosome 9"/>
</dbReference>
<keyword evidence="3" id="KW-0378">Hydrolase</keyword>
<evidence type="ECO:0000256" key="2">
    <source>
        <dbReference type="ARBA" id="ARBA00022741"/>
    </source>
</evidence>
<dbReference type="GO" id="GO:0005525">
    <property type="term" value="F:GTP binding"/>
    <property type="evidence" value="ECO:0007669"/>
    <property type="project" value="UniProtKB-KW"/>
</dbReference>
<evidence type="ECO:0000256" key="5">
    <source>
        <dbReference type="ARBA" id="ARBA00023134"/>
    </source>
</evidence>
<evidence type="ECO:0000256" key="4">
    <source>
        <dbReference type="ARBA" id="ARBA00022917"/>
    </source>
</evidence>
<evidence type="ECO:0000259" key="10">
    <source>
        <dbReference type="PROSITE" id="PS51722"/>
    </source>
</evidence>
<dbReference type="AlphaFoldDB" id="A0A8K0ACV1"/>
<evidence type="ECO:0000256" key="7">
    <source>
        <dbReference type="ARBA" id="ARBA00049117"/>
    </source>
</evidence>
<organism evidence="11 12">
    <name type="scientific">Branchiostoma lanceolatum</name>
    <name type="common">Common lancelet</name>
    <name type="synonym">Amphioxus lanceolatum</name>
    <dbReference type="NCBI Taxonomy" id="7740"/>
    <lineage>
        <taxon>Eukaryota</taxon>
        <taxon>Metazoa</taxon>
        <taxon>Chordata</taxon>
        <taxon>Cephalochordata</taxon>
        <taxon>Leptocardii</taxon>
        <taxon>Amphioxiformes</taxon>
        <taxon>Branchiostomatidae</taxon>
        <taxon>Branchiostoma</taxon>
    </lineage>
</organism>
<dbReference type="PRINTS" id="PR00315">
    <property type="entry name" value="ELONGATNFCT"/>
</dbReference>
<keyword evidence="4" id="KW-0648">Protein biosynthesis</keyword>
<protein>
    <submittedName>
        <fullName evidence="11">GSPT2 protein</fullName>
    </submittedName>
</protein>
<dbReference type="Pfam" id="PF00009">
    <property type="entry name" value="GTP_EFTU"/>
    <property type="match status" value="1"/>
</dbReference>
<dbReference type="InterPro" id="IPR000795">
    <property type="entry name" value="T_Tr_GTP-bd_dom"/>
</dbReference>
<dbReference type="InterPro" id="IPR027417">
    <property type="entry name" value="P-loop_NTPase"/>
</dbReference>
<dbReference type="InterPro" id="IPR050100">
    <property type="entry name" value="TRAFAC_GTPase_members"/>
</dbReference>
<sequence length="585" mass="64834">MDPTNGQYQEPDSWEQVADSGPGNTEAPLQIQKPFSSLNINAPDFVPSWLTKTSPSQEQQPDAASPAAGSTDNAMDVETAPGGDTQEPMDDPEPPPAEPKPGTLDDMAAAANGELEEEEEGELMEEEEEEEEMEEAAKATAAVKKKLPEPDEPSAPLKEHINVIFIGHVDAGKSTIGGQIMYLTGMVDKRTLEKYEREAKEKNRETWYLSWALDTNLEEREKGKTVEVGRAYFETEGRHFTILDAPGHKSFVPNMIGGASQADIAILVISARRGEFETGFERGGQTREHAMLVKTAGVKHIVVVINKMDDPTVEWSQARYEECKEKLIPFLKKVGFNPKKDLYFIPVSGYTGANLKVPDREICPWYSGPPLIQYLDELQSIDRRVDGPIRVPITDRYKDMGTVALGKLESGTLARGMQLVLMPNKTNVEILALQSDENEVESASPGENLKLRLKGIEEEDIIPGFVLCSPDNVCSTGRMFDAQVVILEHKSIICAGYSCVMHCHACVEEVQFKVLLALVDRKTGKIDQTKGRPRFIKQDNIVIARLEATGLICIETFKDFPQMGRFTLRDEGKTIAVGKVLKLRE</sequence>
<keyword evidence="5" id="KW-0342">GTP-binding</keyword>
<dbReference type="SUPFAM" id="SSF50447">
    <property type="entry name" value="Translation proteins"/>
    <property type="match status" value="1"/>
</dbReference>
<name>A0A8K0ACV1_BRALA</name>
<dbReference type="CDD" id="cd01883">
    <property type="entry name" value="EF1_alpha"/>
    <property type="match status" value="1"/>
</dbReference>
<evidence type="ECO:0000313" key="11">
    <source>
        <dbReference type="EMBL" id="CAH1273604.1"/>
    </source>
</evidence>
<dbReference type="GO" id="GO:0003924">
    <property type="term" value="F:GTPase activity"/>
    <property type="evidence" value="ECO:0007669"/>
    <property type="project" value="InterPro"/>
</dbReference>
<feature type="compositionally biased region" description="Polar residues" evidence="9">
    <location>
        <begin position="1"/>
        <end position="10"/>
    </location>
</feature>
<proteinExistence type="inferred from homology"/>
<dbReference type="EMBL" id="OV696694">
    <property type="protein sequence ID" value="CAH1273604.1"/>
    <property type="molecule type" value="Genomic_DNA"/>
</dbReference>
<accession>A0A8K0ACV1</accession>
<evidence type="ECO:0000256" key="8">
    <source>
        <dbReference type="SAM" id="Coils"/>
    </source>
</evidence>
<keyword evidence="6" id="KW-0866">Nonsense-mediated mRNA decay</keyword>
<dbReference type="PROSITE" id="PS00301">
    <property type="entry name" value="G_TR_1"/>
    <property type="match status" value="1"/>
</dbReference>
<dbReference type="FunFam" id="2.40.30.10:FF:000017">
    <property type="entry name" value="Eukaryotic peptide chain release factor GTP-binding subunit"/>
    <property type="match status" value="1"/>
</dbReference>
<evidence type="ECO:0000313" key="12">
    <source>
        <dbReference type="Proteomes" id="UP000838412"/>
    </source>
</evidence>
<dbReference type="SUPFAM" id="SSF50465">
    <property type="entry name" value="EF-Tu/eEF-1alpha/eIF2-gamma C-terminal domain"/>
    <property type="match status" value="1"/>
</dbReference>
<dbReference type="Gene3D" id="2.40.30.10">
    <property type="entry name" value="Translation factors"/>
    <property type="match status" value="2"/>
</dbReference>